<dbReference type="GO" id="GO:0070181">
    <property type="term" value="F:small ribosomal subunit rRNA binding"/>
    <property type="evidence" value="ECO:0007669"/>
    <property type="project" value="TreeGrafter"/>
</dbReference>
<reference evidence="7" key="1">
    <citation type="submission" date="2017-09" db="EMBL/GenBank/DDBJ databases">
        <title>Depth-based differentiation of microbial function through sediment-hosted aquifers and enrichment of novel symbionts in the deep terrestrial subsurface.</title>
        <authorList>
            <person name="Probst A.J."/>
            <person name="Ladd B."/>
            <person name="Jarett J.K."/>
            <person name="Geller-Mcgrath D.E."/>
            <person name="Sieber C.M.K."/>
            <person name="Emerson J.B."/>
            <person name="Anantharaman K."/>
            <person name="Thomas B.C."/>
            <person name="Malmstrom R."/>
            <person name="Stieglmeier M."/>
            <person name="Klingl A."/>
            <person name="Woyke T."/>
            <person name="Ryan C.M."/>
            <person name="Banfield J.F."/>
        </authorList>
    </citation>
    <scope>NUCLEOTIDE SEQUENCE [LARGE SCALE GENOMIC DNA]</scope>
</reference>
<dbReference type="InterPro" id="IPR036870">
    <property type="entry name" value="Ribosomal_bS18_sf"/>
</dbReference>
<keyword evidence="2 4" id="KW-0689">Ribosomal protein</keyword>
<dbReference type="Gene3D" id="4.10.640.10">
    <property type="entry name" value="Ribosomal protein S18"/>
    <property type="match status" value="1"/>
</dbReference>
<accession>A0A2M6WIQ5</accession>
<keyword evidence="4" id="KW-0694">RNA-binding</keyword>
<dbReference type="SUPFAM" id="SSF46911">
    <property type="entry name" value="Ribosomal protein S18"/>
    <property type="match status" value="1"/>
</dbReference>
<protein>
    <recommendedName>
        <fullName evidence="4">Small ribosomal subunit protein bS18</fullName>
    </recommendedName>
</protein>
<dbReference type="NCBIfam" id="TIGR00165">
    <property type="entry name" value="S18"/>
    <property type="match status" value="1"/>
</dbReference>
<evidence type="ECO:0000313" key="7">
    <source>
        <dbReference type="Proteomes" id="UP000228635"/>
    </source>
</evidence>
<dbReference type="GO" id="GO:0022627">
    <property type="term" value="C:cytosolic small ribosomal subunit"/>
    <property type="evidence" value="ECO:0007669"/>
    <property type="project" value="TreeGrafter"/>
</dbReference>
<keyword evidence="4" id="KW-0699">rRNA-binding</keyword>
<proteinExistence type="inferred from homology"/>
<gene>
    <name evidence="4 6" type="primary">rpsR</name>
    <name evidence="6" type="ORF">COU08_01640</name>
</gene>
<sequence>MRRHKAIQCFFCSQNVREIDYKDSELLRRFTSGQAKIIDPRYTGTCVKHQRRLAQAIKRARFMALLPYVRR</sequence>
<evidence type="ECO:0000256" key="3">
    <source>
        <dbReference type="ARBA" id="ARBA00023274"/>
    </source>
</evidence>
<dbReference type="AlphaFoldDB" id="A0A2M6WIQ5"/>
<name>A0A2M6WIQ5_9BACT</name>
<evidence type="ECO:0000256" key="4">
    <source>
        <dbReference type="HAMAP-Rule" id="MF_00270"/>
    </source>
</evidence>
<dbReference type="PANTHER" id="PTHR13479:SF40">
    <property type="entry name" value="SMALL RIBOSOMAL SUBUNIT PROTEIN BS18M"/>
    <property type="match status" value="1"/>
</dbReference>
<evidence type="ECO:0000256" key="5">
    <source>
        <dbReference type="RuleBase" id="RU003910"/>
    </source>
</evidence>
<dbReference type="EMBL" id="PFBA01000013">
    <property type="protein sequence ID" value="PIT92678.1"/>
    <property type="molecule type" value="Genomic_DNA"/>
</dbReference>
<organism evidence="6 7">
    <name type="scientific">Candidatus Harrisonbacteria bacterium CG10_big_fil_rev_8_21_14_0_10_42_17</name>
    <dbReference type="NCBI Taxonomy" id="1974584"/>
    <lineage>
        <taxon>Bacteria</taxon>
        <taxon>Candidatus Harrisoniibacteriota</taxon>
    </lineage>
</organism>
<dbReference type="GO" id="GO:0003735">
    <property type="term" value="F:structural constituent of ribosome"/>
    <property type="evidence" value="ECO:0007669"/>
    <property type="project" value="InterPro"/>
</dbReference>
<dbReference type="GO" id="GO:0006412">
    <property type="term" value="P:translation"/>
    <property type="evidence" value="ECO:0007669"/>
    <property type="project" value="UniProtKB-UniRule"/>
</dbReference>
<dbReference type="Proteomes" id="UP000228635">
    <property type="component" value="Unassembled WGS sequence"/>
</dbReference>
<dbReference type="HAMAP" id="MF_00270">
    <property type="entry name" value="Ribosomal_bS18"/>
    <property type="match status" value="1"/>
</dbReference>
<comment type="function">
    <text evidence="4">Binds as a heterodimer with protein bS6 to the central domain of the 16S rRNA, where it helps stabilize the platform of the 30S subunit.</text>
</comment>
<dbReference type="PANTHER" id="PTHR13479">
    <property type="entry name" value="30S RIBOSOMAL PROTEIN S18"/>
    <property type="match status" value="1"/>
</dbReference>
<evidence type="ECO:0000256" key="1">
    <source>
        <dbReference type="ARBA" id="ARBA00005589"/>
    </source>
</evidence>
<comment type="caution">
    <text evidence="6">The sequence shown here is derived from an EMBL/GenBank/DDBJ whole genome shotgun (WGS) entry which is preliminary data.</text>
</comment>
<dbReference type="InterPro" id="IPR001648">
    <property type="entry name" value="Ribosomal_bS18"/>
</dbReference>
<comment type="similarity">
    <text evidence="1 4 5">Belongs to the bacterial ribosomal protein bS18 family.</text>
</comment>
<evidence type="ECO:0000256" key="2">
    <source>
        <dbReference type="ARBA" id="ARBA00022980"/>
    </source>
</evidence>
<dbReference type="PRINTS" id="PR00974">
    <property type="entry name" value="RIBOSOMALS18"/>
</dbReference>
<evidence type="ECO:0000313" key="6">
    <source>
        <dbReference type="EMBL" id="PIT92678.1"/>
    </source>
</evidence>
<keyword evidence="3 4" id="KW-0687">Ribonucleoprotein</keyword>
<comment type="subunit">
    <text evidence="4">Part of the 30S ribosomal subunit. Forms a tight heterodimer with protein bS6.</text>
</comment>
<dbReference type="Pfam" id="PF01084">
    <property type="entry name" value="Ribosomal_S18"/>
    <property type="match status" value="1"/>
</dbReference>